<accession>A0A8E2JZM3</accession>
<reference evidence="4 5" key="1">
    <citation type="journal article" date="2016" name="Nat. Commun.">
        <title>Ectomycorrhizal ecology is imprinted in the genome of the dominant symbiotic fungus Cenococcum geophilum.</title>
        <authorList>
            <consortium name="DOE Joint Genome Institute"/>
            <person name="Peter M."/>
            <person name="Kohler A."/>
            <person name="Ohm R.A."/>
            <person name="Kuo A."/>
            <person name="Krutzmann J."/>
            <person name="Morin E."/>
            <person name="Arend M."/>
            <person name="Barry K.W."/>
            <person name="Binder M."/>
            <person name="Choi C."/>
            <person name="Clum A."/>
            <person name="Copeland A."/>
            <person name="Grisel N."/>
            <person name="Haridas S."/>
            <person name="Kipfer T."/>
            <person name="LaButti K."/>
            <person name="Lindquist E."/>
            <person name="Lipzen A."/>
            <person name="Maire R."/>
            <person name="Meier B."/>
            <person name="Mihaltcheva S."/>
            <person name="Molinier V."/>
            <person name="Murat C."/>
            <person name="Poggeler S."/>
            <person name="Quandt C.A."/>
            <person name="Sperisen C."/>
            <person name="Tritt A."/>
            <person name="Tisserant E."/>
            <person name="Crous P.W."/>
            <person name="Henrissat B."/>
            <person name="Nehls U."/>
            <person name="Egli S."/>
            <person name="Spatafora J.W."/>
            <person name="Grigoriev I.V."/>
            <person name="Martin F.M."/>
        </authorList>
    </citation>
    <scope>NUCLEOTIDE SEQUENCE [LARGE SCALE GENOMIC DNA]</scope>
    <source>
        <strain evidence="4 5">CBS 207.34</strain>
    </source>
</reference>
<dbReference type="SUPFAM" id="SSF57667">
    <property type="entry name" value="beta-beta-alpha zinc fingers"/>
    <property type="match status" value="1"/>
</dbReference>
<evidence type="ECO:0000256" key="2">
    <source>
        <dbReference type="SAM" id="MobiDB-lite"/>
    </source>
</evidence>
<dbReference type="InterPro" id="IPR013087">
    <property type="entry name" value="Znf_C2H2_type"/>
</dbReference>
<dbReference type="GO" id="GO:0008270">
    <property type="term" value="F:zinc ion binding"/>
    <property type="evidence" value="ECO:0007669"/>
    <property type="project" value="UniProtKB-KW"/>
</dbReference>
<evidence type="ECO:0000313" key="5">
    <source>
        <dbReference type="Proteomes" id="UP000250140"/>
    </source>
</evidence>
<dbReference type="SMART" id="SM00355">
    <property type="entry name" value="ZnF_C2H2"/>
    <property type="match status" value="2"/>
</dbReference>
<dbReference type="Gene3D" id="3.30.160.60">
    <property type="entry name" value="Classic Zinc Finger"/>
    <property type="match status" value="1"/>
</dbReference>
<dbReference type="PROSITE" id="PS00028">
    <property type="entry name" value="ZINC_FINGER_C2H2_1"/>
    <property type="match status" value="1"/>
</dbReference>
<keyword evidence="1" id="KW-0862">Zinc</keyword>
<keyword evidence="1" id="KW-0479">Metal-binding</keyword>
<dbReference type="InterPro" id="IPR036236">
    <property type="entry name" value="Znf_C2H2_sf"/>
</dbReference>
<feature type="region of interest" description="Disordered" evidence="2">
    <location>
        <begin position="1"/>
        <end position="21"/>
    </location>
</feature>
<keyword evidence="5" id="KW-1185">Reference proteome</keyword>
<name>A0A8E2JZM3_9PEZI</name>
<evidence type="ECO:0000313" key="4">
    <source>
        <dbReference type="EMBL" id="OCL15455.1"/>
    </source>
</evidence>
<dbReference type="EMBL" id="KV748446">
    <property type="protein sequence ID" value="OCL15455.1"/>
    <property type="molecule type" value="Genomic_DNA"/>
</dbReference>
<dbReference type="AlphaFoldDB" id="A0A8E2JZM3"/>
<gene>
    <name evidence="4" type="ORF">AOQ84DRAFT_434982</name>
</gene>
<feature type="region of interest" description="Disordered" evidence="2">
    <location>
        <begin position="426"/>
        <end position="446"/>
    </location>
</feature>
<evidence type="ECO:0000259" key="3">
    <source>
        <dbReference type="PROSITE" id="PS50157"/>
    </source>
</evidence>
<protein>
    <recommendedName>
        <fullName evidence="3">C2H2-type domain-containing protein</fullName>
    </recommendedName>
</protein>
<organism evidence="4 5">
    <name type="scientific">Glonium stellatum</name>
    <dbReference type="NCBI Taxonomy" id="574774"/>
    <lineage>
        <taxon>Eukaryota</taxon>
        <taxon>Fungi</taxon>
        <taxon>Dikarya</taxon>
        <taxon>Ascomycota</taxon>
        <taxon>Pezizomycotina</taxon>
        <taxon>Dothideomycetes</taxon>
        <taxon>Pleosporomycetidae</taxon>
        <taxon>Gloniales</taxon>
        <taxon>Gloniaceae</taxon>
        <taxon>Glonium</taxon>
    </lineage>
</organism>
<dbReference type="Proteomes" id="UP000250140">
    <property type="component" value="Unassembled WGS sequence"/>
</dbReference>
<dbReference type="OrthoDB" id="2687452at2759"/>
<sequence>MSTASEDPVVERGDAVSPSSHLPIPAVYTPSYARADGSPILELSVGDSWDAILGSPRLSTTKESQHLKCSHGQWRHALVFIPTAADRPSTIIGLDQVLHKSPDQDRVNRNIVSAPHNYPAIISPTISTCSLAQAERISILRNGANFSAQGSLTLNTLRRENEGVFGLTHELQENCGPDECYRNPVSGADIGDEPNWNIDWSNSGNFLDTPSSQSVINDSLSLLPPPFPPFPQAPNSFIPNPAPYGDISAQVQDSNLSSLDLTFGDRAANPTLESSLGWTIEEPFLTAVENLQFPKEPEPLIVSARPCDGSITRLEGNPPYIMTSGHGFSSEDHRDGLVAATLAQEPSAVPDGQPPSSPYHSEDPGLRAWPSKPRKYRCSFSTCKALPFHRRSDRDRHMRRHNPRERVFVCKELDCEKRFYRRDKSLDHSRNVHSSGKILEPLTEGS</sequence>
<evidence type="ECO:0000256" key="1">
    <source>
        <dbReference type="PROSITE-ProRule" id="PRU00042"/>
    </source>
</evidence>
<keyword evidence="1" id="KW-0863">Zinc-finger</keyword>
<dbReference type="PROSITE" id="PS50157">
    <property type="entry name" value="ZINC_FINGER_C2H2_2"/>
    <property type="match status" value="1"/>
</dbReference>
<proteinExistence type="predicted"/>
<feature type="region of interest" description="Disordered" evidence="2">
    <location>
        <begin position="345"/>
        <end position="373"/>
    </location>
</feature>
<feature type="domain" description="C2H2-type" evidence="3">
    <location>
        <begin position="408"/>
        <end position="438"/>
    </location>
</feature>